<evidence type="ECO:0000256" key="1">
    <source>
        <dbReference type="ARBA" id="ARBA00022491"/>
    </source>
</evidence>
<name>A0ABN0W7N0_9BACI</name>
<dbReference type="EMBL" id="BAAADJ010000019">
    <property type="protein sequence ID" value="GAA0328088.1"/>
    <property type="molecule type" value="Genomic_DNA"/>
</dbReference>
<evidence type="ECO:0000256" key="2">
    <source>
        <dbReference type="ARBA" id="ARBA00023125"/>
    </source>
</evidence>
<dbReference type="SUPFAM" id="SSF46689">
    <property type="entry name" value="Homeodomain-like"/>
    <property type="match status" value="1"/>
</dbReference>
<gene>
    <name evidence="5" type="ORF">GCM10008967_18210</name>
</gene>
<sequence length="195" mass="22905">MDGYKLRTEKKKEQIRKVAMDLFLTFGFEKVTLAEIAKKAHVSPVTIYNHFGTKDELVRDVVHTFLEREWESRLQTIKREDLSFPEKVEKLIIDTTEISGVNPSFLNKMIDNDPELALFIQDFFQDRMKYIIEFFEEGKQLGYVDPDITTDSIIMYLNILQNAAKDLQFFNDSQKNSKLGKDLSKLFFYGLLIRK</sequence>
<dbReference type="PROSITE" id="PS50977">
    <property type="entry name" value="HTH_TETR_2"/>
    <property type="match status" value="1"/>
</dbReference>
<keyword evidence="2 3" id="KW-0238">DNA-binding</keyword>
<dbReference type="InterPro" id="IPR050624">
    <property type="entry name" value="HTH-type_Tx_Regulator"/>
</dbReference>
<organism evidence="5 6">
    <name type="scientific">Bacillus carboniphilus</name>
    <dbReference type="NCBI Taxonomy" id="86663"/>
    <lineage>
        <taxon>Bacteria</taxon>
        <taxon>Bacillati</taxon>
        <taxon>Bacillota</taxon>
        <taxon>Bacilli</taxon>
        <taxon>Bacillales</taxon>
        <taxon>Bacillaceae</taxon>
        <taxon>Bacillus</taxon>
    </lineage>
</organism>
<dbReference type="InterPro" id="IPR001647">
    <property type="entry name" value="HTH_TetR"/>
</dbReference>
<keyword evidence="6" id="KW-1185">Reference proteome</keyword>
<dbReference type="RefSeq" id="WP_343798383.1">
    <property type="nucleotide sequence ID" value="NZ_BAAADJ010000019.1"/>
</dbReference>
<reference evidence="5 6" key="1">
    <citation type="journal article" date="2019" name="Int. J. Syst. Evol. Microbiol.">
        <title>The Global Catalogue of Microorganisms (GCM) 10K type strain sequencing project: providing services to taxonomists for standard genome sequencing and annotation.</title>
        <authorList>
            <consortium name="The Broad Institute Genomics Platform"/>
            <consortium name="The Broad Institute Genome Sequencing Center for Infectious Disease"/>
            <person name="Wu L."/>
            <person name="Ma J."/>
        </authorList>
    </citation>
    <scope>NUCLEOTIDE SEQUENCE [LARGE SCALE GENOMIC DNA]</scope>
    <source>
        <strain evidence="5 6">JCM 9731</strain>
    </source>
</reference>
<evidence type="ECO:0000259" key="4">
    <source>
        <dbReference type="PROSITE" id="PS50977"/>
    </source>
</evidence>
<dbReference type="PANTHER" id="PTHR43479">
    <property type="entry name" value="ACREF/ENVCD OPERON REPRESSOR-RELATED"/>
    <property type="match status" value="1"/>
</dbReference>
<evidence type="ECO:0000256" key="3">
    <source>
        <dbReference type="PROSITE-ProRule" id="PRU00335"/>
    </source>
</evidence>
<feature type="domain" description="HTH tetR-type" evidence="4">
    <location>
        <begin position="9"/>
        <end position="69"/>
    </location>
</feature>
<dbReference type="Proteomes" id="UP001500782">
    <property type="component" value="Unassembled WGS sequence"/>
</dbReference>
<accession>A0ABN0W7N0</accession>
<comment type="caution">
    <text evidence="5">The sequence shown here is derived from an EMBL/GenBank/DDBJ whole genome shotgun (WGS) entry which is preliminary data.</text>
</comment>
<dbReference type="InterPro" id="IPR009057">
    <property type="entry name" value="Homeodomain-like_sf"/>
</dbReference>
<dbReference type="Gene3D" id="1.10.357.10">
    <property type="entry name" value="Tetracycline Repressor, domain 2"/>
    <property type="match status" value="1"/>
</dbReference>
<dbReference type="SUPFAM" id="SSF48498">
    <property type="entry name" value="Tetracyclin repressor-like, C-terminal domain"/>
    <property type="match status" value="1"/>
</dbReference>
<dbReference type="Pfam" id="PF00440">
    <property type="entry name" value="TetR_N"/>
    <property type="match status" value="1"/>
</dbReference>
<feature type="DNA-binding region" description="H-T-H motif" evidence="3">
    <location>
        <begin position="32"/>
        <end position="51"/>
    </location>
</feature>
<dbReference type="PANTHER" id="PTHR43479:SF11">
    <property type="entry name" value="ACREF_ENVCD OPERON REPRESSOR-RELATED"/>
    <property type="match status" value="1"/>
</dbReference>
<proteinExistence type="predicted"/>
<dbReference type="InterPro" id="IPR036271">
    <property type="entry name" value="Tet_transcr_reg_TetR-rel_C_sf"/>
</dbReference>
<evidence type="ECO:0000313" key="6">
    <source>
        <dbReference type="Proteomes" id="UP001500782"/>
    </source>
</evidence>
<keyword evidence="1" id="KW-0678">Repressor</keyword>
<evidence type="ECO:0000313" key="5">
    <source>
        <dbReference type="EMBL" id="GAA0328088.1"/>
    </source>
</evidence>
<dbReference type="PRINTS" id="PR00455">
    <property type="entry name" value="HTHTETR"/>
</dbReference>
<protein>
    <submittedName>
        <fullName evidence="5">TetR/AcrR family transcriptional regulator</fullName>
    </submittedName>
</protein>